<keyword evidence="6" id="KW-1185">Reference proteome</keyword>
<dbReference type="OrthoDB" id="88122at2759"/>
<reference evidence="2" key="2">
    <citation type="submission" date="2019-06" db="EMBL/GenBank/DDBJ databases">
        <title>Genomics analysis of Aphanomyces spp. identifies a new class of oomycete effector associated with host adaptation.</title>
        <authorList>
            <person name="Gaulin E."/>
        </authorList>
    </citation>
    <scope>NUCLEOTIDE SEQUENCE</scope>
    <source>
        <strain evidence="2">CBS 578.67</strain>
    </source>
</reference>
<accession>A0A485KCW6</accession>
<dbReference type="AlphaFoldDB" id="A0A485KCW6"/>
<evidence type="ECO:0000313" key="5">
    <source>
        <dbReference type="EMBL" id="VFT94633.1"/>
    </source>
</evidence>
<gene>
    <name evidence="4" type="primary">Aste57867_5439</name>
    <name evidence="5" type="synonym">Aste57867_17891</name>
    <name evidence="3" type="ORF">As57867_005426</name>
    <name evidence="2" type="ORF">As57867_017830</name>
    <name evidence="5" type="ORF">ASTE57867_17891</name>
    <name evidence="4" type="ORF">ASTE57867_5439</name>
</gene>
<dbReference type="EMBL" id="VJMH01001826">
    <property type="protein sequence ID" value="KAF0710938.1"/>
    <property type="molecule type" value="Genomic_DNA"/>
</dbReference>
<dbReference type="EMBL" id="CAADRA010001827">
    <property type="protein sequence ID" value="VFT82491.1"/>
    <property type="molecule type" value="Genomic_DNA"/>
</dbReference>
<feature type="region of interest" description="Disordered" evidence="1">
    <location>
        <begin position="116"/>
        <end position="137"/>
    </location>
</feature>
<evidence type="ECO:0000256" key="1">
    <source>
        <dbReference type="SAM" id="MobiDB-lite"/>
    </source>
</evidence>
<evidence type="ECO:0000313" key="3">
    <source>
        <dbReference type="EMBL" id="KAF0710938.1"/>
    </source>
</evidence>
<proteinExistence type="predicted"/>
<sequence>MRAKAAELWPQYSEMTHPEYKTPGNIRKYCIRFAERFTMANDATTSCSVNDESFGIIPTPVCDTQNDDVHGSARISNVNNSASVAAECSDDENNIYTNNDIDTPIHQIQYVRKGRTNDALENPSNNDSDSNDNIANK</sequence>
<evidence type="ECO:0000313" key="2">
    <source>
        <dbReference type="EMBL" id="KAF0690739.1"/>
    </source>
</evidence>
<evidence type="ECO:0000313" key="6">
    <source>
        <dbReference type="Proteomes" id="UP000332933"/>
    </source>
</evidence>
<dbReference type="Proteomes" id="UP000332933">
    <property type="component" value="Unassembled WGS sequence"/>
</dbReference>
<reference evidence="4 6" key="1">
    <citation type="submission" date="2019-03" db="EMBL/GenBank/DDBJ databases">
        <authorList>
            <person name="Gaulin E."/>
            <person name="Dumas B."/>
        </authorList>
    </citation>
    <scope>NUCLEOTIDE SEQUENCE [LARGE SCALE GENOMIC DNA]</scope>
    <source>
        <strain evidence="4">CBS 568.67</strain>
    </source>
</reference>
<evidence type="ECO:0000313" key="4">
    <source>
        <dbReference type="EMBL" id="VFT82491.1"/>
    </source>
</evidence>
<name>A0A485KCW6_9STRA</name>
<feature type="compositionally biased region" description="Low complexity" evidence="1">
    <location>
        <begin position="124"/>
        <end position="137"/>
    </location>
</feature>
<dbReference type="EMBL" id="VJMH01006338">
    <property type="protein sequence ID" value="KAF0690739.1"/>
    <property type="molecule type" value="Genomic_DNA"/>
</dbReference>
<dbReference type="EMBL" id="CAADRA010006359">
    <property type="protein sequence ID" value="VFT94633.1"/>
    <property type="molecule type" value="Genomic_DNA"/>
</dbReference>
<organism evidence="4 6">
    <name type="scientific">Aphanomyces stellatus</name>
    <dbReference type="NCBI Taxonomy" id="120398"/>
    <lineage>
        <taxon>Eukaryota</taxon>
        <taxon>Sar</taxon>
        <taxon>Stramenopiles</taxon>
        <taxon>Oomycota</taxon>
        <taxon>Saprolegniomycetes</taxon>
        <taxon>Saprolegniales</taxon>
        <taxon>Verrucalvaceae</taxon>
        <taxon>Aphanomyces</taxon>
    </lineage>
</organism>
<protein>
    <submittedName>
        <fullName evidence="5">Aste57867_17891 protein</fullName>
    </submittedName>
    <submittedName>
        <fullName evidence="4">Aste57867_5439 protein</fullName>
    </submittedName>
</protein>